<protein>
    <submittedName>
        <fullName evidence="1">Uncharacterized protein</fullName>
    </submittedName>
</protein>
<sequence>MFRKHLLVLEHQFLLQIANQISPSSQFIYLSKRYFRLILPISFFRMIQSIDSIHQFHSINPI</sequence>
<name>A0ABY2KZZ2_9LEPT</name>
<dbReference type="Proteomes" id="UP000297617">
    <property type="component" value="Unassembled WGS sequence"/>
</dbReference>
<comment type="caution">
    <text evidence="1">The sequence shown here is derived from an EMBL/GenBank/DDBJ whole genome shotgun (WGS) entry which is preliminary data.</text>
</comment>
<gene>
    <name evidence="1" type="ORF">EHQ10_14720</name>
</gene>
<organism evidence="1 2">
    <name type="scientific">Leptospira bouyouniensis</name>
    <dbReference type="NCBI Taxonomy" id="2484911"/>
    <lineage>
        <taxon>Bacteria</taxon>
        <taxon>Pseudomonadati</taxon>
        <taxon>Spirochaetota</taxon>
        <taxon>Spirochaetia</taxon>
        <taxon>Leptospirales</taxon>
        <taxon>Leptospiraceae</taxon>
        <taxon>Leptospira</taxon>
    </lineage>
</organism>
<proteinExistence type="predicted"/>
<reference evidence="2" key="1">
    <citation type="journal article" date="2019" name="PLoS Negl. Trop. Dis.">
        <title>Revisiting the worldwide diversity of Leptospira species in the environment.</title>
        <authorList>
            <person name="Vincent A.T."/>
            <person name="Schiettekatte O."/>
            <person name="Bourhy P."/>
            <person name="Veyrier F.J."/>
            <person name="Picardeau M."/>
        </authorList>
    </citation>
    <scope>NUCLEOTIDE SEQUENCE [LARGE SCALE GENOMIC DNA]</scope>
    <source>
        <strain evidence="2">201800295</strain>
    </source>
</reference>
<accession>A0ABY2KZZ2</accession>
<keyword evidence="2" id="KW-1185">Reference proteome</keyword>
<evidence type="ECO:0000313" key="2">
    <source>
        <dbReference type="Proteomes" id="UP000297617"/>
    </source>
</evidence>
<evidence type="ECO:0000313" key="1">
    <source>
        <dbReference type="EMBL" id="TGK46621.1"/>
    </source>
</evidence>
<dbReference type="EMBL" id="RQFD01000016">
    <property type="protein sequence ID" value="TGK46621.1"/>
    <property type="molecule type" value="Genomic_DNA"/>
</dbReference>